<evidence type="ECO:0000313" key="2">
    <source>
        <dbReference type="Proteomes" id="UP001157947"/>
    </source>
</evidence>
<dbReference type="InterPro" id="IPR032585">
    <property type="entry name" value="DUF4912"/>
</dbReference>
<dbReference type="Pfam" id="PF16258">
    <property type="entry name" value="DUF4912"/>
    <property type="match status" value="1"/>
</dbReference>
<evidence type="ECO:0000313" key="1">
    <source>
        <dbReference type="EMBL" id="SMP14328.1"/>
    </source>
</evidence>
<name>A0AA45WMG6_9AQUI</name>
<comment type="caution">
    <text evidence="1">The sequence shown here is derived from an EMBL/GenBank/DDBJ whole genome shotgun (WGS) entry which is preliminary data.</text>
</comment>
<reference evidence="1" key="1">
    <citation type="submission" date="2017-05" db="EMBL/GenBank/DDBJ databases">
        <authorList>
            <person name="Varghese N."/>
            <person name="Submissions S."/>
        </authorList>
    </citation>
    <scope>NUCLEOTIDE SEQUENCE</scope>
    <source>
        <strain evidence="1">DSM 18763</strain>
    </source>
</reference>
<organism evidence="1 2">
    <name type="scientific">Venenivibrio stagnispumantis</name>
    <dbReference type="NCBI Taxonomy" id="407998"/>
    <lineage>
        <taxon>Bacteria</taxon>
        <taxon>Pseudomonadati</taxon>
        <taxon>Aquificota</taxon>
        <taxon>Aquificia</taxon>
        <taxon>Aquificales</taxon>
        <taxon>Hydrogenothermaceae</taxon>
        <taxon>Venenivibrio</taxon>
    </lineage>
</organism>
<dbReference type="AlphaFoldDB" id="A0AA45WMG6"/>
<protein>
    <submittedName>
        <fullName evidence="1">Uncharacterized conserved protein</fullName>
    </submittedName>
</protein>
<dbReference type="Proteomes" id="UP001157947">
    <property type="component" value="Unassembled WGS sequence"/>
</dbReference>
<keyword evidence="2" id="KW-1185">Reference proteome</keyword>
<sequence length="245" mass="29211">METNLFCPKCFSDKIVKYGKQRGKQRYKCKMCGKTFMEKMEIKEKKKKIKSKIKLIKESLKEDKVSSHIGYISDEVAKESFIKEDYQIPENYNINRIVLLPVNPSKHFCYFEVEDRYKNENFALKLFVENEEILDIDIDINWGKYYINYHAPFKRLYVVFGIKKDGKFIPFLKSNEITAPSDEISEIPEESLWISKLKGWREIIKKSYDKTFISEEKCGYEKKLKKRKCEHESKLKKKNLDMKGS</sequence>
<accession>A0AA45WMG6</accession>
<proteinExistence type="predicted"/>
<dbReference type="EMBL" id="FXTX01000012">
    <property type="protein sequence ID" value="SMP14328.1"/>
    <property type="molecule type" value="Genomic_DNA"/>
</dbReference>
<gene>
    <name evidence="1" type="ORF">SAMN06264868_11237</name>
</gene>